<gene>
    <name evidence="2" type="ORF">PV04_10584</name>
</gene>
<dbReference type="Proteomes" id="UP000054266">
    <property type="component" value="Unassembled WGS sequence"/>
</dbReference>
<protein>
    <recommendedName>
        <fullName evidence="4">F-box domain-containing protein</fullName>
    </recommendedName>
</protein>
<name>A0A0D2CBM8_9EURO</name>
<dbReference type="AlphaFoldDB" id="A0A0D2CBM8"/>
<dbReference type="EMBL" id="KN846963">
    <property type="protein sequence ID" value="KIW62406.1"/>
    <property type="molecule type" value="Genomic_DNA"/>
</dbReference>
<accession>A0A0D2CBM8</accession>
<dbReference type="HOGENOM" id="CLU_029371_0_0_1"/>
<evidence type="ECO:0000256" key="1">
    <source>
        <dbReference type="SAM" id="MobiDB-lite"/>
    </source>
</evidence>
<keyword evidence="3" id="KW-1185">Reference proteome</keyword>
<feature type="compositionally biased region" description="Polar residues" evidence="1">
    <location>
        <begin position="361"/>
        <end position="370"/>
    </location>
</feature>
<evidence type="ECO:0008006" key="4">
    <source>
        <dbReference type="Google" id="ProtNLM"/>
    </source>
</evidence>
<reference evidence="2 3" key="1">
    <citation type="submission" date="2015-01" db="EMBL/GenBank/DDBJ databases">
        <title>The Genome Sequence of Capronia semiimmersa CBS27337.</title>
        <authorList>
            <consortium name="The Broad Institute Genomics Platform"/>
            <person name="Cuomo C."/>
            <person name="de Hoog S."/>
            <person name="Gorbushina A."/>
            <person name="Stielow B."/>
            <person name="Teixiera M."/>
            <person name="Abouelleil A."/>
            <person name="Chapman S.B."/>
            <person name="Priest M."/>
            <person name="Young S.K."/>
            <person name="Wortman J."/>
            <person name="Nusbaum C."/>
            <person name="Birren B."/>
        </authorList>
    </citation>
    <scope>NUCLEOTIDE SEQUENCE [LARGE SCALE GENOMIC DNA]</scope>
    <source>
        <strain evidence="2 3">CBS 27337</strain>
    </source>
</reference>
<dbReference type="STRING" id="5601.A0A0D2CBM8"/>
<sequence length="381" mass="43255">MQLLELPNEILARIIMFHDTASPFDVGLLEKPKSGLGPRETDDGIRLTSVPAGSNRQNTLKNVTLTCRLLRALALPVLFKHAVLDPLLLSDFLAFLKKHSLSHQVSSLVVHVSGHYNHIHPAWWARLLNEVPATRFSVVAPPEVFAELASVHSWSNDAWAFDMPLQVLRFDQSPEAARTKIDYDNLPNFLVGRPWERMVYNEGSSLSAYTTYEFFLRRTPSLLTALHFSSSAAGETLFANLLHFDFIAIFPFYNHVDEVLKCIRKMKRLQRLFVKLCPEPGSTAFNDEMEVAGGALDVHDPWNECETSWMLIAHTVLFLTVEGELQELQMDDVKIEGLRQNLETALNDRLHERWRYPEQGSGTWRRNISEGQGAPCERVPA</sequence>
<evidence type="ECO:0000313" key="2">
    <source>
        <dbReference type="EMBL" id="KIW62406.1"/>
    </source>
</evidence>
<proteinExistence type="predicted"/>
<feature type="region of interest" description="Disordered" evidence="1">
    <location>
        <begin position="361"/>
        <end position="381"/>
    </location>
</feature>
<organism evidence="2 3">
    <name type="scientific">Phialophora macrospora</name>
    <dbReference type="NCBI Taxonomy" id="1851006"/>
    <lineage>
        <taxon>Eukaryota</taxon>
        <taxon>Fungi</taxon>
        <taxon>Dikarya</taxon>
        <taxon>Ascomycota</taxon>
        <taxon>Pezizomycotina</taxon>
        <taxon>Eurotiomycetes</taxon>
        <taxon>Chaetothyriomycetidae</taxon>
        <taxon>Chaetothyriales</taxon>
        <taxon>Herpotrichiellaceae</taxon>
        <taxon>Phialophora</taxon>
    </lineage>
</organism>
<evidence type="ECO:0000313" key="3">
    <source>
        <dbReference type="Proteomes" id="UP000054266"/>
    </source>
</evidence>